<protein>
    <submittedName>
        <fullName evidence="2">Uncharacterized protein</fullName>
    </submittedName>
</protein>
<reference evidence="2 3" key="1">
    <citation type="submission" date="2019-12" db="EMBL/GenBank/DDBJ databases">
        <title>complete genome sequences of Pseudomonas putida str. WP8-W18-CRE-01 isolated from wastewater treatment plant effluent.</title>
        <authorList>
            <person name="Sekizuka T."/>
            <person name="Itokawa K."/>
            <person name="Yatsu K."/>
            <person name="Inamine Y."/>
            <person name="Kuroda M."/>
        </authorList>
    </citation>
    <scope>NUCLEOTIDE SEQUENCE [LARGE SCALE GENOMIC DNA]</scope>
    <source>
        <strain evidence="2 3">WP8-W18-CRE-01</strain>
    </source>
</reference>
<gene>
    <name evidence="2" type="ORF">WP8W18C01_18440</name>
</gene>
<evidence type="ECO:0000313" key="2">
    <source>
        <dbReference type="EMBL" id="BBT39503.1"/>
    </source>
</evidence>
<accession>A0A6S5TN64</accession>
<evidence type="ECO:0000256" key="1">
    <source>
        <dbReference type="SAM" id="MobiDB-lite"/>
    </source>
</evidence>
<name>A0A6S5TN64_PSEPU</name>
<dbReference type="AlphaFoldDB" id="A0A6S5TN64"/>
<feature type="region of interest" description="Disordered" evidence="1">
    <location>
        <begin position="1"/>
        <end position="26"/>
    </location>
</feature>
<proteinExistence type="predicted"/>
<sequence length="59" mass="6974">MLKNDLRSISLSPFSKHDPQPQRKPNAFGSWLTIQSRYSHFRFRFWACVSNPKTLHLSL</sequence>
<evidence type="ECO:0000313" key="3">
    <source>
        <dbReference type="Proteomes" id="UP000515680"/>
    </source>
</evidence>
<dbReference type="Proteomes" id="UP000515680">
    <property type="component" value="Chromosome"/>
</dbReference>
<dbReference type="EMBL" id="AP022227">
    <property type="protein sequence ID" value="BBT39503.1"/>
    <property type="molecule type" value="Genomic_DNA"/>
</dbReference>
<organism evidence="2 3">
    <name type="scientific">Pseudomonas putida</name>
    <name type="common">Arthrobacter siderocapsulatus</name>
    <dbReference type="NCBI Taxonomy" id="303"/>
    <lineage>
        <taxon>Bacteria</taxon>
        <taxon>Pseudomonadati</taxon>
        <taxon>Pseudomonadota</taxon>
        <taxon>Gammaproteobacteria</taxon>
        <taxon>Pseudomonadales</taxon>
        <taxon>Pseudomonadaceae</taxon>
        <taxon>Pseudomonas</taxon>
    </lineage>
</organism>